<dbReference type="SUPFAM" id="SSF46785">
    <property type="entry name" value="Winged helix' DNA-binding domain"/>
    <property type="match status" value="1"/>
</dbReference>
<protein>
    <submittedName>
        <fullName evidence="5">Helix-turn-helix domain-containing protein</fullName>
    </submittedName>
</protein>
<dbReference type="CDD" id="cd00090">
    <property type="entry name" value="HTH_ARSR"/>
    <property type="match status" value="1"/>
</dbReference>
<accession>A0ABU2U6P7</accession>
<dbReference type="Proteomes" id="UP001183809">
    <property type="component" value="Unassembled WGS sequence"/>
</dbReference>
<keyword evidence="2" id="KW-0238">DNA-binding</keyword>
<dbReference type="PANTHER" id="PTHR43132">
    <property type="entry name" value="ARSENICAL RESISTANCE OPERON REPRESSOR ARSR-RELATED"/>
    <property type="match status" value="1"/>
</dbReference>
<dbReference type="PROSITE" id="PS50987">
    <property type="entry name" value="HTH_ARSR_2"/>
    <property type="match status" value="1"/>
</dbReference>
<dbReference type="Pfam" id="PF01022">
    <property type="entry name" value="HTH_5"/>
    <property type="match status" value="1"/>
</dbReference>
<organism evidence="5 6">
    <name type="scientific">Streptomyces gibsoniae</name>
    <dbReference type="NCBI Taxonomy" id="3075529"/>
    <lineage>
        <taxon>Bacteria</taxon>
        <taxon>Bacillati</taxon>
        <taxon>Actinomycetota</taxon>
        <taxon>Actinomycetes</taxon>
        <taxon>Kitasatosporales</taxon>
        <taxon>Streptomycetaceae</taxon>
        <taxon>Streptomyces</taxon>
    </lineage>
</organism>
<evidence type="ECO:0000313" key="6">
    <source>
        <dbReference type="Proteomes" id="UP001183809"/>
    </source>
</evidence>
<dbReference type="SMART" id="SM00418">
    <property type="entry name" value="HTH_ARSR"/>
    <property type="match status" value="1"/>
</dbReference>
<keyword evidence="6" id="KW-1185">Reference proteome</keyword>
<name>A0ABU2U6P7_9ACTN</name>
<dbReference type="InterPro" id="IPR051011">
    <property type="entry name" value="Metal_resp_trans_reg"/>
</dbReference>
<dbReference type="EMBL" id="JAVREY010000087">
    <property type="protein sequence ID" value="MDT0468881.1"/>
    <property type="molecule type" value="Genomic_DNA"/>
</dbReference>
<gene>
    <name evidence="5" type="ORF">RM764_38920</name>
</gene>
<keyword evidence="3" id="KW-0804">Transcription</keyword>
<dbReference type="Gene3D" id="1.10.10.10">
    <property type="entry name" value="Winged helix-like DNA-binding domain superfamily/Winged helix DNA-binding domain"/>
    <property type="match status" value="1"/>
</dbReference>
<evidence type="ECO:0000313" key="5">
    <source>
        <dbReference type="EMBL" id="MDT0468881.1"/>
    </source>
</evidence>
<dbReference type="InterPro" id="IPR011991">
    <property type="entry name" value="ArsR-like_HTH"/>
</dbReference>
<dbReference type="InterPro" id="IPR036390">
    <property type="entry name" value="WH_DNA-bd_sf"/>
</dbReference>
<dbReference type="InterPro" id="IPR036388">
    <property type="entry name" value="WH-like_DNA-bd_sf"/>
</dbReference>
<comment type="caution">
    <text evidence="5">The sequence shown here is derived from an EMBL/GenBank/DDBJ whole genome shotgun (WGS) entry which is preliminary data.</text>
</comment>
<dbReference type="PANTHER" id="PTHR43132:SF8">
    <property type="entry name" value="HTH-TYPE TRANSCRIPTIONAL REGULATOR KMTR"/>
    <property type="match status" value="1"/>
</dbReference>
<evidence type="ECO:0000259" key="4">
    <source>
        <dbReference type="PROSITE" id="PS50987"/>
    </source>
</evidence>
<sequence length="329" mass="35679">MHFTLEDLLRVTLAPTPAPLTELVLATAVVQRQDNPVFSRWRQRTLQTFPRAARPLLELVPPTGKGPLFLDPLSRGIDDGLDQVLSSSADFVRADLKRVCAAGRPLTLWTTHLAQRDHDAWQVLQGSVRAGYAGLLAPVWDRITSGFEAERAWRAQILARDGIRTMLTGLTHGLRLSGSVLEIDSSEDRDVHLAGRGLTLLPSAFWSGRPLVGVYPHGPAVLVYPAVTPLTLREEPSTADPVAALLGRTRAAVLALLTRQRTTTDLARELDISKSSASEHTKALRQARLIVSQREGKAVWHTCTPLGLGLIAPTTATGQGRQLDAPPAG</sequence>
<evidence type="ECO:0000256" key="1">
    <source>
        <dbReference type="ARBA" id="ARBA00023015"/>
    </source>
</evidence>
<evidence type="ECO:0000256" key="2">
    <source>
        <dbReference type="ARBA" id="ARBA00023125"/>
    </source>
</evidence>
<dbReference type="RefSeq" id="WP_311700325.1">
    <property type="nucleotide sequence ID" value="NZ_JAVREY010000087.1"/>
</dbReference>
<keyword evidence="1" id="KW-0805">Transcription regulation</keyword>
<proteinExistence type="predicted"/>
<reference evidence="6" key="1">
    <citation type="submission" date="2023-07" db="EMBL/GenBank/DDBJ databases">
        <title>30 novel species of actinomycetes from the DSMZ collection.</title>
        <authorList>
            <person name="Nouioui I."/>
        </authorList>
    </citation>
    <scope>NUCLEOTIDE SEQUENCE [LARGE SCALE GENOMIC DNA]</scope>
    <source>
        <strain evidence="6">DSM 41699</strain>
    </source>
</reference>
<evidence type="ECO:0000256" key="3">
    <source>
        <dbReference type="ARBA" id="ARBA00023163"/>
    </source>
</evidence>
<feature type="domain" description="HTH arsR-type" evidence="4">
    <location>
        <begin position="230"/>
        <end position="323"/>
    </location>
</feature>
<dbReference type="InterPro" id="IPR001845">
    <property type="entry name" value="HTH_ArsR_DNA-bd_dom"/>
</dbReference>